<dbReference type="InterPro" id="IPR020846">
    <property type="entry name" value="MFS_dom"/>
</dbReference>
<feature type="transmembrane region" description="Helical" evidence="6">
    <location>
        <begin position="103"/>
        <end position="125"/>
    </location>
</feature>
<feature type="transmembrane region" description="Helical" evidence="6">
    <location>
        <begin position="347"/>
        <end position="366"/>
    </location>
</feature>
<dbReference type="SUPFAM" id="SSF103473">
    <property type="entry name" value="MFS general substrate transporter"/>
    <property type="match status" value="1"/>
</dbReference>
<dbReference type="EMBL" id="CP158367">
    <property type="protein sequence ID" value="XBX75625.1"/>
    <property type="molecule type" value="Genomic_DNA"/>
</dbReference>
<evidence type="ECO:0000256" key="5">
    <source>
        <dbReference type="ARBA" id="ARBA00023136"/>
    </source>
</evidence>
<evidence type="ECO:0000256" key="6">
    <source>
        <dbReference type="SAM" id="Phobius"/>
    </source>
</evidence>
<comment type="subcellular location">
    <subcellularLocation>
        <location evidence="1">Cell membrane</location>
        <topology evidence="1">Multi-pass membrane protein</topology>
    </subcellularLocation>
</comment>
<organism evidence="8">
    <name type="scientific">Proteinivorax tanatarense</name>
    <dbReference type="NCBI Taxonomy" id="1260629"/>
    <lineage>
        <taxon>Bacteria</taxon>
        <taxon>Bacillati</taxon>
        <taxon>Bacillota</taxon>
        <taxon>Clostridia</taxon>
        <taxon>Eubacteriales</taxon>
        <taxon>Proteinivoracaceae</taxon>
        <taxon>Proteinivorax</taxon>
    </lineage>
</organism>
<feature type="transmembrane region" description="Helical" evidence="6">
    <location>
        <begin position="244"/>
        <end position="264"/>
    </location>
</feature>
<dbReference type="PROSITE" id="PS50850">
    <property type="entry name" value="MFS"/>
    <property type="match status" value="1"/>
</dbReference>
<dbReference type="InterPro" id="IPR011701">
    <property type="entry name" value="MFS"/>
</dbReference>
<dbReference type="PANTHER" id="PTHR23527">
    <property type="entry name" value="BLL3282 PROTEIN"/>
    <property type="match status" value="1"/>
</dbReference>
<protein>
    <submittedName>
        <fullName evidence="8">MFS transporter</fullName>
    </submittedName>
</protein>
<feature type="transmembrane region" description="Helical" evidence="6">
    <location>
        <begin position="165"/>
        <end position="187"/>
    </location>
</feature>
<dbReference type="PANTHER" id="PTHR23527:SF1">
    <property type="entry name" value="BLL3282 PROTEIN"/>
    <property type="match status" value="1"/>
</dbReference>
<feature type="transmembrane region" description="Helical" evidence="6">
    <location>
        <begin position="285"/>
        <end position="307"/>
    </location>
</feature>
<feature type="domain" description="Major facilitator superfamily (MFS) profile" evidence="7">
    <location>
        <begin position="13"/>
        <end position="401"/>
    </location>
</feature>
<dbReference type="RefSeq" id="WP_350344368.1">
    <property type="nucleotide sequence ID" value="NZ_CP158367.1"/>
</dbReference>
<evidence type="ECO:0000256" key="4">
    <source>
        <dbReference type="ARBA" id="ARBA00022989"/>
    </source>
</evidence>
<sequence>MKSKAAGKLNYTKLLIISMAYIAVSLSTQGFKAILTLVRADLGITSAQAGLYSTFFFLSATVIAVFSGRVVDSLGSKKSLVIGTFIVGSLMVLHSFAPSLLILLILAFFTGIGFSIITPAVNKGVMEIAPPQRRASALGISQAGSGIGGVLGASLLPILGQLYGWQTAILIAGIVAVGFSLMLIVLYNPPKVDVKSKAEVNFKEDMKLLLKNKGLLCVAMMGFLFGFTLATTTTHLVIFLDQDIGFTPGLAGIALAIFQMGGIFGKPSWGYINDTILNGNRRKGFLIIGLLSALCTLMMGSLVPAGYITGLGVYTLVFFFGATSMGIPGLFFTAVGDIVSDKLMGTATGISLVFIRVGVIIGPPLFGLIADINGNYSVSWLFLSVILVAVTLCFYYLSGKYLPKSTVNNINVSSSG</sequence>
<dbReference type="AlphaFoldDB" id="A0AAU7VNI2"/>
<keyword evidence="4 6" id="KW-1133">Transmembrane helix</keyword>
<keyword evidence="2" id="KW-0813">Transport</keyword>
<feature type="transmembrane region" description="Helical" evidence="6">
    <location>
        <begin position="51"/>
        <end position="68"/>
    </location>
</feature>
<accession>A0AAU7VNI2</accession>
<reference evidence="8" key="2">
    <citation type="submission" date="2024-06" db="EMBL/GenBank/DDBJ databases">
        <authorList>
            <person name="Petrova K.O."/>
            <person name="Toshchakov S.V."/>
            <person name="Boltjanskaja Y.V."/>
            <person name="Kevbrin V."/>
        </authorList>
    </citation>
    <scope>NUCLEOTIDE SEQUENCE</scope>
    <source>
        <strain evidence="8">Z-910T</strain>
    </source>
</reference>
<proteinExistence type="predicted"/>
<keyword evidence="5 6" id="KW-0472">Membrane</keyword>
<evidence type="ECO:0000256" key="3">
    <source>
        <dbReference type="ARBA" id="ARBA00022692"/>
    </source>
</evidence>
<evidence type="ECO:0000256" key="2">
    <source>
        <dbReference type="ARBA" id="ARBA00022448"/>
    </source>
</evidence>
<dbReference type="GO" id="GO:0022857">
    <property type="term" value="F:transmembrane transporter activity"/>
    <property type="evidence" value="ECO:0007669"/>
    <property type="project" value="InterPro"/>
</dbReference>
<dbReference type="InterPro" id="IPR052952">
    <property type="entry name" value="MFS-Transporter"/>
</dbReference>
<dbReference type="GO" id="GO:0005886">
    <property type="term" value="C:plasma membrane"/>
    <property type="evidence" value="ECO:0007669"/>
    <property type="project" value="UniProtKB-SubCell"/>
</dbReference>
<evidence type="ECO:0000313" key="8">
    <source>
        <dbReference type="EMBL" id="XBX75625.1"/>
    </source>
</evidence>
<dbReference type="InterPro" id="IPR036259">
    <property type="entry name" value="MFS_trans_sf"/>
</dbReference>
<dbReference type="Gene3D" id="1.20.1250.20">
    <property type="entry name" value="MFS general substrate transporter like domains"/>
    <property type="match status" value="2"/>
</dbReference>
<evidence type="ECO:0000259" key="7">
    <source>
        <dbReference type="PROSITE" id="PS50850"/>
    </source>
</evidence>
<feature type="transmembrane region" description="Helical" evidence="6">
    <location>
        <begin position="215"/>
        <end position="238"/>
    </location>
</feature>
<evidence type="ECO:0000256" key="1">
    <source>
        <dbReference type="ARBA" id="ARBA00004651"/>
    </source>
</evidence>
<keyword evidence="3 6" id="KW-0812">Transmembrane</keyword>
<dbReference type="Pfam" id="PF07690">
    <property type="entry name" value="MFS_1"/>
    <property type="match status" value="1"/>
</dbReference>
<name>A0AAU7VNI2_9FIRM</name>
<feature type="transmembrane region" description="Helical" evidence="6">
    <location>
        <begin position="12"/>
        <end position="31"/>
    </location>
</feature>
<feature type="transmembrane region" description="Helical" evidence="6">
    <location>
        <begin position="378"/>
        <end position="397"/>
    </location>
</feature>
<reference evidence="8" key="1">
    <citation type="journal article" date="2013" name="Extremophiles">
        <title>Proteinivorax tanatarense gen. nov., sp. nov., an anaerobic, haloalkaliphilic, proteolytic bacterium isolated from a decaying algal bloom, and proposal of Proteinivoraceae fam. nov.</title>
        <authorList>
            <person name="Kevbrin V."/>
            <person name="Boltyanskaya Y."/>
            <person name="Zhilina T."/>
            <person name="Kolganova T."/>
            <person name="Lavrentjeva E."/>
            <person name="Kuznetsov B."/>
        </authorList>
    </citation>
    <scope>NUCLEOTIDE SEQUENCE</scope>
    <source>
        <strain evidence="8">Z-910T</strain>
    </source>
</reference>
<gene>
    <name evidence="8" type="ORF">PRVXT_000766</name>
</gene>
<feature type="transmembrane region" description="Helical" evidence="6">
    <location>
        <begin position="313"/>
        <end position="335"/>
    </location>
</feature>
<feature type="transmembrane region" description="Helical" evidence="6">
    <location>
        <begin position="137"/>
        <end position="159"/>
    </location>
</feature>